<comment type="subcellular location">
    <subcellularLocation>
        <location evidence="1">Membrane</location>
        <topology evidence="1">Multi-pass membrane protein</topology>
    </subcellularLocation>
</comment>
<feature type="transmembrane region" description="Helical" evidence="5">
    <location>
        <begin position="142"/>
        <end position="166"/>
    </location>
</feature>
<dbReference type="InterPro" id="IPR035952">
    <property type="entry name" value="Rhomboid-like_sf"/>
</dbReference>
<dbReference type="Pfam" id="PF01694">
    <property type="entry name" value="Rhomboid"/>
    <property type="match status" value="1"/>
</dbReference>
<dbReference type="Gene3D" id="1.20.1540.10">
    <property type="entry name" value="Rhomboid-like"/>
    <property type="match status" value="1"/>
</dbReference>
<keyword evidence="4 5" id="KW-0472">Membrane</keyword>
<evidence type="ECO:0000256" key="1">
    <source>
        <dbReference type="ARBA" id="ARBA00004141"/>
    </source>
</evidence>
<dbReference type="NCBIfam" id="TIGR03902">
    <property type="entry name" value="rhom_GG_sort"/>
    <property type="match status" value="1"/>
</dbReference>
<dbReference type="AlphaFoldDB" id="A0A7Y9LNF6"/>
<feature type="transmembrane region" description="Helical" evidence="5">
    <location>
        <begin position="69"/>
        <end position="88"/>
    </location>
</feature>
<sequence length="175" mass="18948">MIVVLLGLQVLAPESTLALRYDRAAILDGALWRLLTGQLVHLNWAHCLLNAAGWLVCAALLPDLFARRWFWLEVMIIAAGVGLGLLWLDPQLAYYAGLSGVIYGVLIRGALPSAGRDWRMAVLLLLVVGRLAWQLWVGTDAAQATMIGGAIIVHAHVYGAVMGALLSCCRPALRQ</sequence>
<keyword evidence="7" id="KW-0645">Protease</keyword>
<reference evidence="7 8" key="1">
    <citation type="submission" date="2020-07" db="EMBL/GenBank/DDBJ databases">
        <title>Genomic Encyclopedia of Type Strains, Phase IV (KMG-V): Genome sequencing to study the core and pangenomes of soil and plant-associated prokaryotes.</title>
        <authorList>
            <person name="Whitman W."/>
        </authorList>
    </citation>
    <scope>NUCLEOTIDE SEQUENCE [LARGE SCALE GENOMIC DNA]</scope>
    <source>
        <strain evidence="7 8">SAS40</strain>
    </source>
</reference>
<protein>
    <submittedName>
        <fullName evidence="7">Rhomboid family GlyGly-CTERM serine protease</fullName>
    </submittedName>
</protein>
<dbReference type="SUPFAM" id="SSF144091">
    <property type="entry name" value="Rhomboid-like"/>
    <property type="match status" value="1"/>
</dbReference>
<evidence type="ECO:0000259" key="6">
    <source>
        <dbReference type="Pfam" id="PF01694"/>
    </source>
</evidence>
<dbReference type="GO" id="GO:0006508">
    <property type="term" value="P:proteolysis"/>
    <property type="evidence" value="ECO:0007669"/>
    <property type="project" value="UniProtKB-KW"/>
</dbReference>
<feature type="domain" description="Peptidase S54 rhomboid" evidence="6">
    <location>
        <begin position="29"/>
        <end position="168"/>
    </location>
</feature>
<comment type="caution">
    <text evidence="7">The sequence shown here is derived from an EMBL/GenBank/DDBJ whole genome shotgun (WGS) entry which is preliminary data.</text>
</comment>
<feature type="transmembrane region" description="Helical" evidence="5">
    <location>
        <begin position="118"/>
        <end position="136"/>
    </location>
</feature>
<proteinExistence type="predicted"/>
<dbReference type="GO" id="GO:0016020">
    <property type="term" value="C:membrane"/>
    <property type="evidence" value="ECO:0007669"/>
    <property type="project" value="UniProtKB-SubCell"/>
</dbReference>
<dbReference type="InterPro" id="IPR022764">
    <property type="entry name" value="Peptidase_S54_rhomboid_dom"/>
</dbReference>
<evidence type="ECO:0000313" key="8">
    <source>
        <dbReference type="Proteomes" id="UP000542125"/>
    </source>
</evidence>
<evidence type="ECO:0000256" key="5">
    <source>
        <dbReference type="SAM" id="Phobius"/>
    </source>
</evidence>
<evidence type="ECO:0000256" key="4">
    <source>
        <dbReference type="ARBA" id="ARBA00023136"/>
    </source>
</evidence>
<keyword evidence="8" id="KW-1185">Reference proteome</keyword>
<evidence type="ECO:0000256" key="2">
    <source>
        <dbReference type="ARBA" id="ARBA00022692"/>
    </source>
</evidence>
<keyword evidence="2 5" id="KW-0812">Transmembrane</keyword>
<name>A0A7Y9LNF6_9BURK</name>
<feature type="transmembrane region" description="Helical" evidence="5">
    <location>
        <begin position="94"/>
        <end position="111"/>
    </location>
</feature>
<dbReference type="InterPro" id="IPR023826">
    <property type="entry name" value="Rhom-like_SP_proteobac"/>
</dbReference>
<gene>
    <name evidence="7" type="ORF">FHW18_002521</name>
</gene>
<dbReference type="Proteomes" id="UP000542125">
    <property type="component" value="Unassembled WGS sequence"/>
</dbReference>
<evidence type="ECO:0000313" key="7">
    <source>
        <dbReference type="EMBL" id="NYE83250.1"/>
    </source>
</evidence>
<keyword evidence="3 5" id="KW-1133">Transmembrane helix</keyword>
<dbReference type="GO" id="GO:0004252">
    <property type="term" value="F:serine-type endopeptidase activity"/>
    <property type="evidence" value="ECO:0007669"/>
    <property type="project" value="InterPro"/>
</dbReference>
<keyword evidence="7" id="KW-0378">Hydrolase</keyword>
<accession>A0A7Y9LNF6</accession>
<dbReference type="EMBL" id="JACBYR010000001">
    <property type="protein sequence ID" value="NYE83250.1"/>
    <property type="molecule type" value="Genomic_DNA"/>
</dbReference>
<feature type="transmembrane region" description="Helical" evidence="5">
    <location>
        <begin position="42"/>
        <end position="62"/>
    </location>
</feature>
<evidence type="ECO:0000256" key="3">
    <source>
        <dbReference type="ARBA" id="ARBA00022989"/>
    </source>
</evidence>
<organism evidence="7 8">
    <name type="scientific">Pigmentiphaga litoralis</name>
    <dbReference type="NCBI Taxonomy" id="516702"/>
    <lineage>
        <taxon>Bacteria</taxon>
        <taxon>Pseudomonadati</taxon>
        <taxon>Pseudomonadota</taxon>
        <taxon>Betaproteobacteria</taxon>
        <taxon>Burkholderiales</taxon>
        <taxon>Alcaligenaceae</taxon>
        <taxon>Pigmentiphaga</taxon>
    </lineage>
</organism>